<accession>A0ABP8VW46</accession>
<evidence type="ECO:0000256" key="5">
    <source>
        <dbReference type="ARBA" id="ARBA00022989"/>
    </source>
</evidence>
<dbReference type="PANTHER" id="PTHR43386:SF1">
    <property type="entry name" value="D,D-DIPEPTIDE TRANSPORT SYSTEM PERMEASE PROTEIN DDPC-RELATED"/>
    <property type="match status" value="1"/>
</dbReference>
<dbReference type="Gene3D" id="1.10.3720.10">
    <property type="entry name" value="MetI-like"/>
    <property type="match status" value="1"/>
</dbReference>
<dbReference type="Pfam" id="PF00528">
    <property type="entry name" value="BPD_transp_1"/>
    <property type="match status" value="1"/>
</dbReference>
<evidence type="ECO:0000256" key="6">
    <source>
        <dbReference type="ARBA" id="ARBA00023136"/>
    </source>
</evidence>
<comment type="caution">
    <text evidence="9">The sequence shown here is derived from an EMBL/GenBank/DDBJ whole genome shotgun (WGS) entry which is preliminary data.</text>
</comment>
<feature type="transmembrane region" description="Helical" evidence="7">
    <location>
        <begin position="238"/>
        <end position="263"/>
    </location>
</feature>
<dbReference type="InterPro" id="IPR050366">
    <property type="entry name" value="BP-dependent_transpt_permease"/>
</dbReference>
<evidence type="ECO:0000256" key="7">
    <source>
        <dbReference type="RuleBase" id="RU363032"/>
    </source>
</evidence>
<dbReference type="CDD" id="cd06261">
    <property type="entry name" value="TM_PBP2"/>
    <property type="match status" value="1"/>
</dbReference>
<dbReference type="PANTHER" id="PTHR43386">
    <property type="entry name" value="OLIGOPEPTIDE TRANSPORT SYSTEM PERMEASE PROTEIN APPC"/>
    <property type="match status" value="1"/>
</dbReference>
<feature type="domain" description="ABC transmembrane type-1" evidence="8">
    <location>
        <begin position="117"/>
        <end position="306"/>
    </location>
</feature>
<comment type="subcellular location">
    <subcellularLocation>
        <location evidence="1 7">Cell membrane</location>
        <topology evidence="1 7">Multi-pass membrane protein</topology>
    </subcellularLocation>
</comment>
<keyword evidence="4 7" id="KW-0812">Transmembrane</keyword>
<feature type="transmembrane region" description="Helical" evidence="7">
    <location>
        <begin position="283"/>
        <end position="305"/>
    </location>
</feature>
<evidence type="ECO:0000256" key="4">
    <source>
        <dbReference type="ARBA" id="ARBA00022692"/>
    </source>
</evidence>
<sequence>MSETTRLAPPAVEHGPDVFGATADDRFEDALAERQGAPGSRGPVFRFFAFLVRRPFLLGASVWILAVLVAAIAPGIFPTQDPLGGDPIDKLQGPNLGHWFGTDQLGRDLFARVLHGTGLTLGAALLAVGIGLVVGSVLGLLAGFVGSWVDTVVMRIADVLLAIPSLLLSLALITVLGFGTVHVAIAVGLASIATVARIMRSEVVRVRTSVYVEAAQASGNRWWRVLLVHVLPNSAGPVLVLAALEFGTAILAVSSLSFLGYGAQPPTPEWGSLVSTGRDFLRTAWWLTTAPGIVIALTVLSANRVSRALDTEGRRSR</sequence>
<feature type="transmembrane region" description="Helical" evidence="7">
    <location>
        <begin position="156"/>
        <end position="175"/>
    </location>
</feature>
<evidence type="ECO:0000313" key="9">
    <source>
        <dbReference type="EMBL" id="GAA4672192.1"/>
    </source>
</evidence>
<evidence type="ECO:0000256" key="1">
    <source>
        <dbReference type="ARBA" id="ARBA00004651"/>
    </source>
</evidence>
<dbReference type="PROSITE" id="PS50928">
    <property type="entry name" value="ABC_TM1"/>
    <property type="match status" value="1"/>
</dbReference>
<keyword evidence="5 7" id="KW-1133">Transmembrane helix</keyword>
<dbReference type="EMBL" id="BAABLM010000002">
    <property type="protein sequence ID" value="GAA4672192.1"/>
    <property type="molecule type" value="Genomic_DNA"/>
</dbReference>
<feature type="transmembrane region" description="Helical" evidence="7">
    <location>
        <begin position="56"/>
        <end position="77"/>
    </location>
</feature>
<keyword evidence="10" id="KW-1185">Reference proteome</keyword>
<feature type="transmembrane region" description="Helical" evidence="7">
    <location>
        <begin position="119"/>
        <end position="144"/>
    </location>
</feature>
<protein>
    <submittedName>
        <fullName evidence="9">ABC transporter permease</fullName>
    </submittedName>
</protein>
<keyword evidence="2 7" id="KW-0813">Transport</keyword>
<feature type="transmembrane region" description="Helical" evidence="7">
    <location>
        <begin position="181"/>
        <end position="199"/>
    </location>
</feature>
<evidence type="ECO:0000256" key="3">
    <source>
        <dbReference type="ARBA" id="ARBA00022475"/>
    </source>
</evidence>
<dbReference type="InterPro" id="IPR035906">
    <property type="entry name" value="MetI-like_sf"/>
</dbReference>
<dbReference type="RefSeq" id="WP_345375051.1">
    <property type="nucleotide sequence ID" value="NZ_BAABLM010000002.1"/>
</dbReference>
<evidence type="ECO:0000259" key="8">
    <source>
        <dbReference type="PROSITE" id="PS50928"/>
    </source>
</evidence>
<name>A0ABP8VW46_9MICO</name>
<dbReference type="Proteomes" id="UP001501295">
    <property type="component" value="Unassembled WGS sequence"/>
</dbReference>
<keyword evidence="3" id="KW-1003">Cell membrane</keyword>
<proteinExistence type="inferred from homology"/>
<comment type="similarity">
    <text evidence="7">Belongs to the binding-protein-dependent transport system permease family.</text>
</comment>
<reference evidence="10" key="1">
    <citation type="journal article" date="2019" name="Int. J. Syst. Evol. Microbiol.">
        <title>The Global Catalogue of Microorganisms (GCM) 10K type strain sequencing project: providing services to taxonomists for standard genome sequencing and annotation.</title>
        <authorList>
            <consortium name="The Broad Institute Genomics Platform"/>
            <consortium name="The Broad Institute Genome Sequencing Center for Infectious Disease"/>
            <person name="Wu L."/>
            <person name="Ma J."/>
        </authorList>
    </citation>
    <scope>NUCLEOTIDE SEQUENCE [LARGE SCALE GENOMIC DNA]</scope>
    <source>
        <strain evidence="10">JCM 18956</strain>
    </source>
</reference>
<dbReference type="SUPFAM" id="SSF161098">
    <property type="entry name" value="MetI-like"/>
    <property type="match status" value="1"/>
</dbReference>
<organism evidence="9 10">
    <name type="scientific">Frondihabitans cladoniiphilus</name>
    <dbReference type="NCBI Taxonomy" id="715785"/>
    <lineage>
        <taxon>Bacteria</taxon>
        <taxon>Bacillati</taxon>
        <taxon>Actinomycetota</taxon>
        <taxon>Actinomycetes</taxon>
        <taxon>Micrococcales</taxon>
        <taxon>Microbacteriaceae</taxon>
        <taxon>Frondihabitans</taxon>
    </lineage>
</organism>
<evidence type="ECO:0000313" key="10">
    <source>
        <dbReference type="Proteomes" id="UP001501295"/>
    </source>
</evidence>
<keyword evidence="6 7" id="KW-0472">Membrane</keyword>
<gene>
    <name evidence="9" type="ORF">GCM10025780_15340</name>
</gene>
<dbReference type="InterPro" id="IPR000515">
    <property type="entry name" value="MetI-like"/>
</dbReference>
<evidence type="ECO:0000256" key="2">
    <source>
        <dbReference type="ARBA" id="ARBA00022448"/>
    </source>
</evidence>